<dbReference type="InterPro" id="IPR036388">
    <property type="entry name" value="WH-like_DNA-bd_sf"/>
</dbReference>
<dbReference type="AlphaFoldDB" id="A0A9D7XNX0"/>
<dbReference type="PANTHER" id="PTHR33221:SF15">
    <property type="entry name" value="HTH-TYPE TRANSCRIPTIONAL REGULATOR YWGB-RELATED"/>
    <property type="match status" value="1"/>
</dbReference>
<dbReference type="GO" id="GO:0005829">
    <property type="term" value="C:cytosol"/>
    <property type="evidence" value="ECO:0007669"/>
    <property type="project" value="TreeGrafter"/>
</dbReference>
<dbReference type="SUPFAM" id="SSF46785">
    <property type="entry name" value="Winged helix' DNA-binding domain"/>
    <property type="match status" value="1"/>
</dbReference>
<dbReference type="EMBL" id="JADKGY010000001">
    <property type="protein sequence ID" value="MBK9981416.1"/>
    <property type="molecule type" value="Genomic_DNA"/>
</dbReference>
<evidence type="ECO:0000313" key="2">
    <source>
        <dbReference type="Proteomes" id="UP000808337"/>
    </source>
</evidence>
<sequence>MKISATDEYSLRILLQIARAHPEEGLNLSQISELENISQAYAAKITRSLRMAGFIQSMRGHKGGYILAMSPKDIRINQVLKSLGGAIYSDKFCGKHSGNLSLCTNSVDCSLRSLWTIVQLSMDNLLDKISIYDLLKSETQVNQNLAKISEHILYVQHQ</sequence>
<organism evidence="1 2">
    <name type="scientific">Candidatus Opimibacter skivensis</name>
    <dbReference type="NCBI Taxonomy" id="2982028"/>
    <lineage>
        <taxon>Bacteria</taxon>
        <taxon>Pseudomonadati</taxon>
        <taxon>Bacteroidota</taxon>
        <taxon>Saprospiria</taxon>
        <taxon>Saprospirales</taxon>
        <taxon>Saprospiraceae</taxon>
        <taxon>Candidatus Opimibacter</taxon>
    </lineage>
</organism>
<dbReference type="InterPro" id="IPR036390">
    <property type="entry name" value="WH_DNA-bd_sf"/>
</dbReference>
<dbReference type="Gene3D" id="1.10.10.10">
    <property type="entry name" value="Winged helix-like DNA-binding domain superfamily/Winged helix DNA-binding domain"/>
    <property type="match status" value="1"/>
</dbReference>
<dbReference type="PANTHER" id="PTHR33221">
    <property type="entry name" value="WINGED HELIX-TURN-HELIX TRANSCRIPTIONAL REGULATOR, RRF2 FAMILY"/>
    <property type="match status" value="1"/>
</dbReference>
<proteinExistence type="predicted"/>
<dbReference type="Proteomes" id="UP000808337">
    <property type="component" value="Unassembled WGS sequence"/>
</dbReference>
<reference evidence="1 2" key="1">
    <citation type="submission" date="2020-10" db="EMBL/GenBank/DDBJ databases">
        <title>Connecting structure to function with the recovery of over 1000 high-quality activated sludge metagenome-assembled genomes encoding full-length rRNA genes using long-read sequencing.</title>
        <authorList>
            <person name="Singleton C.M."/>
            <person name="Petriglieri F."/>
            <person name="Kristensen J.M."/>
            <person name="Kirkegaard R.H."/>
            <person name="Michaelsen T.Y."/>
            <person name="Andersen M.H."/>
            <person name="Karst S.M."/>
            <person name="Dueholm M.S."/>
            <person name="Nielsen P.H."/>
            <person name="Albertsen M."/>
        </authorList>
    </citation>
    <scope>NUCLEOTIDE SEQUENCE [LARGE SCALE GENOMIC DNA]</scope>
    <source>
        <strain evidence="1">Ribe_18-Q3-R11-54_MAXAC.273</strain>
    </source>
</reference>
<gene>
    <name evidence="1" type="ORF">IPP15_03150</name>
</gene>
<dbReference type="Pfam" id="PF02082">
    <property type="entry name" value="Rrf2"/>
    <property type="match status" value="1"/>
</dbReference>
<dbReference type="PROSITE" id="PS51197">
    <property type="entry name" value="HTH_RRF2_2"/>
    <property type="match status" value="1"/>
</dbReference>
<dbReference type="GO" id="GO:0003700">
    <property type="term" value="F:DNA-binding transcription factor activity"/>
    <property type="evidence" value="ECO:0007669"/>
    <property type="project" value="TreeGrafter"/>
</dbReference>
<accession>A0A9D7XNX0</accession>
<dbReference type="NCBIfam" id="TIGR00738">
    <property type="entry name" value="rrf2_super"/>
    <property type="match status" value="1"/>
</dbReference>
<evidence type="ECO:0000313" key="1">
    <source>
        <dbReference type="EMBL" id="MBK9981416.1"/>
    </source>
</evidence>
<comment type="caution">
    <text evidence="1">The sequence shown here is derived from an EMBL/GenBank/DDBJ whole genome shotgun (WGS) entry which is preliminary data.</text>
</comment>
<dbReference type="InterPro" id="IPR000944">
    <property type="entry name" value="Tscrpt_reg_Rrf2"/>
</dbReference>
<protein>
    <submittedName>
        <fullName evidence="1">Rrf2 family transcriptional regulator</fullName>
    </submittedName>
</protein>
<name>A0A9D7XNX0_9BACT</name>